<dbReference type="InterPro" id="IPR048349">
    <property type="entry name" value="CCDC22_N"/>
</dbReference>
<evidence type="ECO:0000313" key="6">
    <source>
        <dbReference type="Proteomes" id="UP000794436"/>
    </source>
</evidence>
<sequence length="622" mass="70122">MAETDRFVFQTLAETQCLASEAAQTMEMRDVTSQVLVTVVWHCLARVQSVETHLDLALPTAFDAPVGVAARHRVGSQLANTLKELGYAGDCGYNHFLYPTEKETRSMLSWLVSKLPRNEKTSESTRTTTASWEHSNELRLDRESVADVFSQWMRQRTLYVTPQREIKTLKGFQSLPPQTAPLHLPWRGEHSQGSGYLFDGMPSGTSKAVSVLESLAVTQQLSSINIAAFDLDDADEDVVVERIEPFNATIRSTSEDRHLGPDAFRIHGTNDLPDIEPFGTVNTTSSDSAAVDTTVHKSTTDTELSTTRTEDDRQAMVERMNARLAEIAKNTERMSQEMLDDQSIIMDIQKQIEQAKGEGQKLKQELTMNKQILSLLPHAAENIAKLEGLCAKNEAKLAELAAEWEKHQAPLLEEEKVLASTKANYKARGRQLIAEMKLFRAEIKEMKDTIQVKMDTLQSLDKTFAALPRDLNRNSYTNRIMDIIKQVHKQKDEINKIIDDIKSIQKQLNFSSEKLKRTEAVTEEKIFTAAEKHVNSTSGKDSTDNAYVECYRKFAQVRELFEELILVIGDVGKKENSARDLENWITQLQGRDSSAHLERVLADLQSVRLENAALSEQLRALR</sequence>
<dbReference type="OrthoDB" id="10266736at2759"/>
<dbReference type="PANTHER" id="PTHR15668">
    <property type="entry name" value="JM1 PROTEIN"/>
    <property type="match status" value="1"/>
</dbReference>
<dbReference type="EMBL" id="SPLM01000003">
    <property type="protein sequence ID" value="TMW67762.1"/>
    <property type="molecule type" value="Genomic_DNA"/>
</dbReference>
<evidence type="ECO:0000259" key="3">
    <source>
        <dbReference type="Pfam" id="PF05667"/>
    </source>
</evidence>
<feature type="coiled-coil region" evidence="2">
    <location>
        <begin position="487"/>
        <end position="521"/>
    </location>
</feature>
<evidence type="ECO:0000259" key="4">
    <source>
        <dbReference type="Pfam" id="PF21674"/>
    </source>
</evidence>
<organism evidence="5 6">
    <name type="scientific">Pythium oligandrum</name>
    <name type="common">Mycoparasitic fungus</name>
    <dbReference type="NCBI Taxonomy" id="41045"/>
    <lineage>
        <taxon>Eukaryota</taxon>
        <taxon>Sar</taxon>
        <taxon>Stramenopiles</taxon>
        <taxon>Oomycota</taxon>
        <taxon>Peronosporomycetes</taxon>
        <taxon>Pythiales</taxon>
        <taxon>Pythiaceae</taxon>
        <taxon>Pythium</taxon>
    </lineage>
</organism>
<comment type="caution">
    <text evidence="5">The sequence shown here is derived from an EMBL/GenBank/DDBJ whole genome shotgun (WGS) entry which is preliminary data.</text>
</comment>
<gene>
    <name evidence="5" type="ORF">Poli38472_007434</name>
</gene>
<dbReference type="AlphaFoldDB" id="A0A8K1CQ58"/>
<evidence type="ECO:0000313" key="5">
    <source>
        <dbReference type="EMBL" id="TMW67762.1"/>
    </source>
</evidence>
<evidence type="ECO:0000256" key="2">
    <source>
        <dbReference type="SAM" id="Coils"/>
    </source>
</evidence>
<protein>
    <recommendedName>
        <fullName evidence="7">Coiled-coil domain-containing protein 22 homolog</fullName>
    </recommendedName>
</protein>
<reference evidence="5" key="1">
    <citation type="submission" date="2019-03" db="EMBL/GenBank/DDBJ databases">
        <title>Long read genome sequence of the mycoparasitic Pythium oligandrum ATCC 38472 isolated from sugarbeet rhizosphere.</title>
        <authorList>
            <person name="Gaulin E."/>
        </authorList>
    </citation>
    <scope>NUCLEOTIDE SEQUENCE</scope>
    <source>
        <strain evidence="5">ATCC 38472_TT</strain>
    </source>
</reference>
<dbReference type="GO" id="GO:0097602">
    <property type="term" value="F:cullin family protein binding"/>
    <property type="evidence" value="ECO:0007669"/>
    <property type="project" value="TreeGrafter"/>
</dbReference>
<comment type="similarity">
    <text evidence="1">Belongs to the CCDC22 family.</text>
</comment>
<dbReference type="Pfam" id="PF21674">
    <property type="entry name" value="CCDC22_N"/>
    <property type="match status" value="1"/>
</dbReference>
<proteinExistence type="inferred from homology"/>
<dbReference type="Pfam" id="PF05667">
    <property type="entry name" value="CCDC22_CC"/>
    <property type="match status" value="1"/>
</dbReference>
<dbReference type="GO" id="GO:2000060">
    <property type="term" value="P:positive regulation of ubiquitin-dependent protein catabolic process"/>
    <property type="evidence" value="ECO:0007669"/>
    <property type="project" value="TreeGrafter"/>
</dbReference>
<keyword evidence="6" id="KW-1185">Reference proteome</keyword>
<evidence type="ECO:0008006" key="7">
    <source>
        <dbReference type="Google" id="ProtNLM"/>
    </source>
</evidence>
<dbReference type="Proteomes" id="UP000794436">
    <property type="component" value="Unassembled WGS sequence"/>
</dbReference>
<feature type="domain" description="CCDC22 coiled-coil" evidence="3">
    <location>
        <begin position="297"/>
        <end position="590"/>
    </location>
</feature>
<name>A0A8K1CQ58_PYTOL</name>
<dbReference type="InterPro" id="IPR008530">
    <property type="entry name" value="CCDC22"/>
</dbReference>
<feature type="coiled-coil region" evidence="2">
    <location>
        <begin position="317"/>
        <end position="403"/>
    </location>
</feature>
<keyword evidence="2" id="KW-0175">Coiled coil</keyword>
<accession>A0A8K1CQ58</accession>
<evidence type="ECO:0000256" key="1">
    <source>
        <dbReference type="ARBA" id="ARBA00006438"/>
    </source>
</evidence>
<dbReference type="InterPro" id="IPR048348">
    <property type="entry name" value="CCDC22_CC"/>
</dbReference>
<feature type="domain" description="CCDC22 N-terminal" evidence="4">
    <location>
        <begin position="1"/>
        <end position="116"/>
    </location>
</feature>
<dbReference type="PANTHER" id="PTHR15668:SF4">
    <property type="entry name" value="COILED-COIL DOMAIN-CONTAINING PROTEIN 22"/>
    <property type="match status" value="1"/>
</dbReference>